<sequence length="118" mass="14588">MIELDEQRLEIRKTGKNVTEHVTQNINRMIEDTFLVWEEKHEKLEERVKNQENRIYFLEKQTWKRNMKEIRPRPMIVTFSTLGIKIKILKRKGELKDSQYYLKEDYSNYVLEKRKELQ</sequence>
<evidence type="ECO:0000256" key="1">
    <source>
        <dbReference type="SAM" id="Coils"/>
    </source>
</evidence>
<feature type="non-terminal residue" evidence="2">
    <location>
        <position position="118"/>
    </location>
</feature>
<accession>A0A0L7K555</accession>
<keyword evidence="2" id="KW-0548">Nucleotidyltransferase</keyword>
<dbReference type="Proteomes" id="UP000037510">
    <property type="component" value="Unassembled WGS sequence"/>
</dbReference>
<proteinExistence type="predicted"/>
<dbReference type="GO" id="GO:0004519">
    <property type="term" value="F:endonuclease activity"/>
    <property type="evidence" value="ECO:0007669"/>
    <property type="project" value="UniProtKB-KW"/>
</dbReference>
<comment type="caution">
    <text evidence="2">The sequence shown here is derived from an EMBL/GenBank/DDBJ whole genome shotgun (WGS) entry which is preliminary data.</text>
</comment>
<evidence type="ECO:0000313" key="2">
    <source>
        <dbReference type="EMBL" id="KOB58220.1"/>
    </source>
</evidence>
<keyword evidence="3" id="KW-1185">Reference proteome</keyword>
<dbReference type="AlphaFoldDB" id="A0A0L7K555"/>
<dbReference type="GO" id="GO:0003964">
    <property type="term" value="F:RNA-directed DNA polymerase activity"/>
    <property type="evidence" value="ECO:0007669"/>
    <property type="project" value="UniProtKB-KW"/>
</dbReference>
<keyword evidence="2" id="KW-0808">Transferase</keyword>
<organism evidence="2 3">
    <name type="scientific">Operophtera brumata</name>
    <name type="common">Winter moth</name>
    <name type="synonym">Phalaena brumata</name>
    <dbReference type="NCBI Taxonomy" id="104452"/>
    <lineage>
        <taxon>Eukaryota</taxon>
        <taxon>Metazoa</taxon>
        <taxon>Ecdysozoa</taxon>
        <taxon>Arthropoda</taxon>
        <taxon>Hexapoda</taxon>
        <taxon>Insecta</taxon>
        <taxon>Pterygota</taxon>
        <taxon>Neoptera</taxon>
        <taxon>Endopterygota</taxon>
        <taxon>Lepidoptera</taxon>
        <taxon>Glossata</taxon>
        <taxon>Ditrysia</taxon>
        <taxon>Geometroidea</taxon>
        <taxon>Geometridae</taxon>
        <taxon>Larentiinae</taxon>
        <taxon>Operophtera</taxon>
    </lineage>
</organism>
<reference evidence="2 3" key="1">
    <citation type="journal article" date="2015" name="Genome Biol. Evol.">
        <title>The genome of winter moth (Operophtera brumata) provides a genomic perspective on sexual dimorphism and phenology.</title>
        <authorList>
            <person name="Derks M.F."/>
            <person name="Smit S."/>
            <person name="Salis L."/>
            <person name="Schijlen E."/>
            <person name="Bossers A."/>
            <person name="Mateman C."/>
            <person name="Pijl A.S."/>
            <person name="de Ridder D."/>
            <person name="Groenen M.A."/>
            <person name="Visser M.E."/>
            <person name="Megens H.J."/>
        </authorList>
    </citation>
    <scope>NUCLEOTIDE SEQUENCE [LARGE SCALE GENOMIC DNA]</scope>
    <source>
        <strain evidence="2">WM2013NL</strain>
        <tissue evidence="2">Head and thorax</tissue>
    </source>
</reference>
<keyword evidence="2" id="KW-0695">RNA-directed DNA polymerase</keyword>
<keyword evidence="2" id="KW-0255">Endonuclease</keyword>
<evidence type="ECO:0000313" key="3">
    <source>
        <dbReference type="Proteomes" id="UP000037510"/>
    </source>
</evidence>
<keyword evidence="1" id="KW-0175">Coiled coil</keyword>
<keyword evidence="2" id="KW-0540">Nuclease</keyword>
<protein>
    <submittedName>
        <fullName evidence="2">Endonuclease-reverse transcriptase</fullName>
    </submittedName>
</protein>
<dbReference type="EMBL" id="JTDY01010406">
    <property type="protein sequence ID" value="KOB58220.1"/>
    <property type="molecule type" value="Genomic_DNA"/>
</dbReference>
<feature type="coiled-coil region" evidence="1">
    <location>
        <begin position="34"/>
        <end position="61"/>
    </location>
</feature>
<name>A0A0L7K555_OPEBR</name>
<gene>
    <name evidence="2" type="ORF">OBRU01_25409</name>
</gene>
<keyword evidence="2" id="KW-0378">Hydrolase</keyword>